<dbReference type="RefSeq" id="WP_096438247.1">
    <property type="nucleotide sequence ID" value="NZ_AP018164.1"/>
</dbReference>
<name>A0A1Z4EF47_9MYCO</name>
<dbReference type="Pfam" id="PF13282">
    <property type="entry name" value="DUF4070"/>
    <property type="match status" value="1"/>
</dbReference>
<dbReference type="PANTHER" id="PTHR43409">
    <property type="entry name" value="ANAEROBIC MAGNESIUM-PROTOPORPHYRIN IX MONOMETHYL ESTER CYCLASE-RELATED"/>
    <property type="match status" value="1"/>
</dbReference>
<dbReference type="KEGG" id="mshg:MSG_01411"/>
<evidence type="ECO:0000256" key="1">
    <source>
        <dbReference type="ARBA" id="ARBA00001966"/>
    </source>
</evidence>
<proteinExistence type="predicted"/>
<dbReference type="Gene3D" id="3.40.50.280">
    <property type="entry name" value="Cobalamin-binding domain"/>
    <property type="match status" value="1"/>
</dbReference>
<organism evidence="6 7">
    <name type="scientific">Mycobacterium shigaense</name>
    <dbReference type="NCBI Taxonomy" id="722731"/>
    <lineage>
        <taxon>Bacteria</taxon>
        <taxon>Bacillati</taxon>
        <taxon>Actinomycetota</taxon>
        <taxon>Actinomycetes</taxon>
        <taxon>Mycobacteriales</taxon>
        <taxon>Mycobacteriaceae</taxon>
        <taxon>Mycobacterium</taxon>
        <taxon>Mycobacterium simiae complex</taxon>
    </lineage>
</organism>
<dbReference type="InterPro" id="IPR051198">
    <property type="entry name" value="BchE-like"/>
</dbReference>
<keyword evidence="4" id="KW-0408">Iron</keyword>
<dbReference type="InterPro" id="IPR058240">
    <property type="entry name" value="rSAM_sf"/>
</dbReference>
<dbReference type="SFLD" id="SFLDF00303">
    <property type="entry name" value="hopanoid_C2-methyltransferase"/>
    <property type="match status" value="1"/>
</dbReference>
<dbReference type="SFLD" id="SFLDS00029">
    <property type="entry name" value="Radical_SAM"/>
    <property type="match status" value="1"/>
</dbReference>
<keyword evidence="5" id="KW-0411">Iron-sulfur</keyword>
<comment type="cofactor">
    <cofactor evidence="1">
        <name>[4Fe-4S] cluster</name>
        <dbReference type="ChEBI" id="CHEBI:49883"/>
    </cofactor>
</comment>
<dbReference type="GO" id="GO:0003824">
    <property type="term" value="F:catalytic activity"/>
    <property type="evidence" value="ECO:0007669"/>
    <property type="project" value="InterPro"/>
</dbReference>
<protein>
    <submittedName>
        <fullName evidence="6">B12-binding domain-containing radical SAM protein</fullName>
    </submittedName>
</protein>
<keyword evidence="2" id="KW-0949">S-adenosyl-L-methionine</keyword>
<dbReference type="InterPro" id="IPR025274">
    <property type="entry name" value="DUF4070"/>
</dbReference>
<dbReference type="EMBL" id="AP018164">
    <property type="protein sequence ID" value="BAX91568.1"/>
    <property type="molecule type" value="Genomic_DNA"/>
</dbReference>
<evidence type="ECO:0000256" key="2">
    <source>
        <dbReference type="ARBA" id="ARBA00022691"/>
    </source>
</evidence>
<dbReference type="GO" id="GO:0046872">
    <property type="term" value="F:metal ion binding"/>
    <property type="evidence" value="ECO:0007669"/>
    <property type="project" value="UniProtKB-KW"/>
</dbReference>
<dbReference type="InterPro" id="IPR006638">
    <property type="entry name" value="Elp3/MiaA/NifB-like_rSAM"/>
</dbReference>
<dbReference type="GO" id="GO:0005829">
    <property type="term" value="C:cytosol"/>
    <property type="evidence" value="ECO:0007669"/>
    <property type="project" value="TreeGrafter"/>
</dbReference>
<dbReference type="SUPFAM" id="SSF102114">
    <property type="entry name" value="Radical SAM enzymes"/>
    <property type="match status" value="1"/>
</dbReference>
<dbReference type="SFLD" id="SFLDG01082">
    <property type="entry name" value="B12-binding_domain_containing"/>
    <property type="match status" value="1"/>
</dbReference>
<evidence type="ECO:0000313" key="7">
    <source>
        <dbReference type="Proteomes" id="UP000217736"/>
    </source>
</evidence>
<dbReference type="InterPro" id="IPR006158">
    <property type="entry name" value="Cobalamin-bd"/>
</dbReference>
<dbReference type="GO" id="GO:0031419">
    <property type="term" value="F:cobalamin binding"/>
    <property type="evidence" value="ECO:0007669"/>
    <property type="project" value="InterPro"/>
</dbReference>
<dbReference type="InterPro" id="IPR007197">
    <property type="entry name" value="rSAM"/>
</dbReference>
<evidence type="ECO:0000256" key="4">
    <source>
        <dbReference type="ARBA" id="ARBA00023004"/>
    </source>
</evidence>
<sequence>MADIVLINPRFDVSYWGLEYALPLLGKKRILPSVCLPLLAALTPDDHCVTIVDENVEPIDYDRVAQADIVGLTGMDVQGHRMLEILRELKARGVFTVVGGPSVTVQEDYFDGLADVVFVGEADTTWPQFLDEWAHGRQLHRYEQSAPSNMTRSPTPRYDLLKTKDYLFGSIQFSRGCPFQCEFCDIPITFGRKPRLKTTAQVLTELEAMRRQHVRMAFIVDDNLIGTAAVKKLLRDIASWQAAKGYPLTFMAYASLNLAEDDELLELMDAANIAMVFIGIETPNEESLHEAKKYQNVRKGGTIVDRVRKVQDSGLEVLCGMIVGFDHDDTRIFKAQYEFIRQTDIMHPTLNMLVAIPKTPLYTRLKNEGRLDLSKTNASDGMFGTNVIPLGMTRDELRDGYVGLVRDMHDPDFYFDRLENLYLRRRINFGRTRQAHWRQHPLTKRKSQLLEALAAIVLFVRLMREVPEPKLRRIYRHRMSAMLRHRPDPSVLFISVVKCAMHYHQHMMTREIAEGGISSTHARGGMAFY</sequence>
<reference evidence="7" key="1">
    <citation type="submission" date="2017-06" db="EMBL/GenBank/DDBJ databases">
        <title>Complete Genome Sequence of Mycobacterium shigaense.</title>
        <authorList>
            <person name="Fukano H."/>
            <person name="Yoshida M."/>
            <person name="Kazumi Y."/>
            <person name="Ogura Y."/>
            <person name="Mitarai S."/>
            <person name="Hayashi T."/>
            <person name="Hoshino Y."/>
        </authorList>
    </citation>
    <scope>NUCLEOTIDE SEQUENCE [LARGE SCALE GENOMIC DNA]</scope>
    <source>
        <strain evidence="7">UN-152</strain>
    </source>
</reference>
<dbReference type="Pfam" id="PF02310">
    <property type="entry name" value="B12-binding"/>
    <property type="match status" value="1"/>
</dbReference>
<keyword evidence="3" id="KW-0479">Metal-binding</keyword>
<dbReference type="PANTHER" id="PTHR43409:SF3">
    <property type="entry name" value="HYPOTHETICAL METHYLTRANSFERASE"/>
    <property type="match status" value="1"/>
</dbReference>
<keyword evidence="7" id="KW-1185">Reference proteome</keyword>
<dbReference type="Proteomes" id="UP000217736">
    <property type="component" value="Chromosome"/>
</dbReference>
<gene>
    <name evidence="6" type="ORF">MSG_01411</name>
</gene>
<dbReference type="SFLD" id="SFLDG01123">
    <property type="entry name" value="methyltransferase_(Class_B)"/>
    <property type="match status" value="1"/>
</dbReference>
<dbReference type="Pfam" id="PF04055">
    <property type="entry name" value="Radical_SAM"/>
    <property type="match status" value="1"/>
</dbReference>
<dbReference type="OrthoDB" id="5298546at2"/>
<evidence type="ECO:0000256" key="5">
    <source>
        <dbReference type="ARBA" id="ARBA00023014"/>
    </source>
</evidence>
<dbReference type="InterPro" id="IPR023404">
    <property type="entry name" value="rSAM_horseshoe"/>
</dbReference>
<dbReference type="GO" id="GO:0051539">
    <property type="term" value="F:4 iron, 4 sulfur cluster binding"/>
    <property type="evidence" value="ECO:0007669"/>
    <property type="project" value="UniProtKB-KW"/>
</dbReference>
<dbReference type="CDD" id="cd01335">
    <property type="entry name" value="Radical_SAM"/>
    <property type="match status" value="1"/>
</dbReference>
<dbReference type="PROSITE" id="PS51332">
    <property type="entry name" value="B12_BINDING"/>
    <property type="match status" value="1"/>
</dbReference>
<dbReference type="SMART" id="SM00729">
    <property type="entry name" value="Elp3"/>
    <property type="match status" value="1"/>
</dbReference>
<evidence type="ECO:0000313" key="6">
    <source>
        <dbReference type="EMBL" id="BAX91568.1"/>
    </source>
</evidence>
<dbReference type="InterPro" id="IPR034530">
    <property type="entry name" value="HpnP-like"/>
</dbReference>
<dbReference type="PROSITE" id="PS51918">
    <property type="entry name" value="RADICAL_SAM"/>
    <property type="match status" value="1"/>
</dbReference>
<accession>A0A1Z4EF47</accession>
<dbReference type="AlphaFoldDB" id="A0A1Z4EF47"/>
<dbReference type="InterPro" id="IPR034466">
    <property type="entry name" value="Methyltransferase_Class_B"/>
</dbReference>
<evidence type="ECO:0000256" key="3">
    <source>
        <dbReference type="ARBA" id="ARBA00022723"/>
    </source>
</evidence>
<dbReference type="Gene3D" id="3.80.30.20">
    <property type="entry name" value="tm_1862 like domain"/>
    <property type="match status" value="1"/>
</dbReference>